<dbReference type="PANTHER" id="PTHR36578:SF1">
    <property type="entry name" value="APPLE DOMAIN-CONTAINING PROTEIN"/>
    <property type="match status" value="1"/>
</dbReference>
<dbReference type="AlphaFoldDB" id="A0AAN9YN97"/>
<keyword evidence="3" id="KW-1185">Reference proteome</keyword>
<evidence type="ECO:0000313" key="3">
    <source>
        <dbReference type="Proteomes" id="UP001320245"/>
    </source>
</evidence>
<feature type="signal peptide" evidence="1">
    <location>
        <begin position="1"/>
        <end position="20"/>
    </location>
</feature>
<organism evidence="2 3">
    <name type="scientific">Cytospora paraplurivora</name>
    <dbReference type="NCBI Taxonomy" id="2898453"/>
    <lineage>
        <taxon>Eukaryota</taxon>
        <taxon>Fungi</taxon>
        <taxon>Dikarya</taxon>
        <taxon>Ascomycota</taxon>
        <taxon>Pezizomycotina</taxon>
        <taxon>Sordariomycetes</taxon>
        <taxon>Sordariomycetidae</taxon>
        <taxon>Diaporthales</taxon>
        <taxon>Cytosporaceae</taxon>
        <taxon>Cytospora</taxon>
    </lineage>
</organism>
<evidence type="ECO:0000313" key="2">
    <source>
        <dbReference type="EMBL" id="KAK7748727.1"/>
    </source>
</evidence>
<gene>
    <name evidence="2" type="ORF">SLS53_000750</name>
</gene>
<sequence>MLYVLWAATALAALTGIASTAPTVFEPNLLPVCATETPVGLGPAVSPDTPAAFLANSVFSADAIATTTIAGYTIVAVDYHARAERANVTTMGWLNLPDYDVTSCSGYCTNTLGCLAFDVFYQRSPTIVPSYNTSCPDPPSMTSVICTIYSAALTTADMINTGETRGHFVVVIAGSNLFNKAVP</sequence>
<reference evidence="2 3" key="1">
    <citation type="journal article" date="2023" name="PLoS ONE">
        <title>Cytospora paraplurivora sp. nov. isolated from orchards with fruit tree decline syndrome in Ontario, Canada.</title>
        <authorList>
            <person name="Ilyukhin E."/>
            <person name="Nguyen H.D.T."/>
            <person name="Castle A.J."/>
            <person name="Ellouze W."/>
        </authorList>
    </citation>
    <scope>NUCLEOTIDE SEQUENCE [LARGE SCALE GENOMIC DNA]</scope>
    <source>
        <strain evidence="2 3">FDS-564</strain>
    </source>
</reference>
<accession>A0AAN9YN97</accession>
<proteinExistence type="predicted"/>
<dbReference type="EMBL" id="JAJSPL020000002">
    <property type="protein sequence ID" value="KAK7748727.1"/>
    <property type="molecule type" value="Genomic_DNA"/>
</dbReference>
<protein>
    <submittedName>
        <fullName evidence="2">Uncharacterized protein</fullName>
    </submittedName>
</protein>
<feature type="chain" id="PRO_5042898745" evidence="1">
    <location>
        <begin position="21"/>
        <end position="183"/>
    </location>
</feature>
<dbReference type="Proteomes" id="UP001320245">
    <property type="component" value="Unassembled WGS sequence"/>
</dbReference>
<keyword evidence="1" id="KW-0732">Signal</keyword>
<dbReference type="PANTHER" id="PTHR36578">
    <property type="entry name" value="CHROMOSOME 15, WHOLE GENOME SHOTGUN SEQUENCE"/>
    <property type="match status" value="1"/>
</dbReference>
<name>A0AAN9YN97_9PEZI</name>
<evidence type="ECO:0000256" key="1">
    <source>
        <dbReference type="SAM" id="SignalP"/>
    </source>
</evidence>
<comment type="caution">
    <text evidence="2">The sequence shown here is derived from an EMBL/GenBank/DDBJ whole genome shotgun (WGS) entry which is preliminary data.</text>
</comment>